<dbReference type="EMBL" id="VSSQ01013652">
    <property type="protein sequence ID" value="MPM51962.1"/>
    <property type="molecule type" value="Genomic_DNA"/>
</dbReference>
<sequence>MYHTTFMLSGDYMMKINKKTASDLFKGLIGGIFIAVGSLSAIGFTEDAVNCVPAIVLLIIGAFVGIVLDMLKVNKLMVCIVSAAAFASVFFSRLEYAQYASAGIVMYIGCALALPEKDVLTNAVTGASAAVGFIAAVLSIL</sequence>
<keyword evidence="1" id="KW-0812">Transmembrane</keyword>
<protein>
    <submittedName>
        <fullName evidence="2">Uncharacterized protein</fullName>
    </submittedName>
</protein>
<feature type="transmembrane region" description="Helical" evidence="1">
    <location>
        <begin position="119"/>
        <end position="140"/>
    </location>
</feature>
<feature type="transmembrane region" description="Helical" evidence="1">
    <location>
        <begin position="51"/>
        <end position="68"/>
    </location>
</feature>
<feature type="transmembrane region" description="Helical" evidence="1">
    <location>
        <begin position="24"/>
        <end position="45"/>
    </location>
</feature>
<keyword evidence="1" id="KW-0472">Membrane</keyword>
<organism evidence="2">
    <name type="scientific">bioreactor metagenome</name>
    <dbReference type="NCBI Taxonomy" id="1076179"/>
    <lineage>
        <taxon>unclassified sequences</taxon>
        <taxon>metagenomes</taxon>
        <taxon>ecological metagenomes</taxon>
    </lineage>
</organism>
<feature type="transmembrane region" description="Helical" evidence="1">
    <location>
        <begin position="97"/>
        <end position="114"/>
    </location>
</feature>
<evidence type="ECO:0000256" key="1">
    <source>
        <dbReference type="SAM" id="Phobius"/>
    </source>
</evidence>
<keyword evidence="1" id="KW-1133">Transmembrane helix</keyword>
<gene>
    <name evidence="2" type="ORF">SDC9_98715</name>
</gene>
<comment type="caution">
    <text evidence="2">The sequence shown here is derived from an EMBL/GenBank/DDBJ whole genome shotgun (WGS) entry which is preliminary data.</text>
</comment>
<evidence type="ECO:0000313" key="2">
    <source>
        <dbReference type="EMBL" id="MPM51962.1"/>
    </source>
</evidence>
<name>A0A645AFH7_9ZZZZ</name>
<proteinExistence type="predicted"/>
<reference evidence="2" key="1">
    <citation type="submission" date="2019-08" db="EMBL/GenBank/DDBJ databases">
        <authorList>
            <person name="Kucharzyk K."/>
            <person name="Murdoch R.W."/>
            <person name="Higgins S."/>
            <person name="Loffler F."/>
        </authorList>
    </citation>
    <scope>NUCLEOTIDE SEQUENCE</scope>
</reference>
<dbReference type="AlphaFoldDB" id="A0A645AFH7"/>
<accession>A0A645AFH7</accession>